<evidence type="ECO:0000256" key="8">
    <source>
        <dbReference type="ARBA" id="ARBA00023136"/>
    </source>
</evidence>
<dbReference type="InterPro" id="IPR050059">
    <property type="entry name" value="ATP_synthase_B_chain"/>
</dbReference>
<feature type="coiled-coil region" evidence="14">
    <location>
        <begin position="31"/>
        <end position="79"/>
    </location>
</feature>
<dbReference type="GO" id="GO:0046961">
    <property type="term" value="F:proton-transporting ATPase activity, rotational mechanism"/>
    <property type="evidence" value="ECO:0007669"/>
    <property type="project" value="TreeGrafter"/>
</dbReference>
<keyword evidence="4 13" id="KW-0812">Transmembrane</keyword>
<dbReference type="EMBL" id="MTEJ01000288">
    <property type="protein sequence ID" value="OQX05452.1"/>
    <property type="molecule type" value="Genomic_DNA"/>
</dbReference>
<comment type="subcellular location">
    <subcellularLocation>
        <location evidence="13">Cell membrane</location>
        <topology evidence="13">Single-pass membrane protein</topology>
    </subcellularLocation>
    <subcellularLocation>
        <location evidence="12">Endomembrane system</location>
        <topology evidence="12">Single-pass membrane protein</topology>
    </subcellularLocation>
</comment>
<dbReference type="HAMAP" id="MF_01398">
    <property type="entry name" value="ATP_synth_b_bprime"/>
    <property type="match status" value="1"/>
</dbReference>
<evidence type="ECO:0000256" key="10">
    <source>
        <dbReference type="ARBA" id="ARBA00025198"/>
    </source>
</evidence>
<evidence type="ECO:0000256" key="2">
    <source>
        <dbReference type="ARBA" id="ARBA00022448"/>
    </source>
</evidence>
<keyword evidence="6 13" id="KW-1133">Transmembrane helix</keyword>
<evidence type="ECO:0000256" key="4">
    <source>
        <dbReference type="ARBA" id="ARBA00022692"/>
    </source>
</evidence>
<dbReference type="Proteomes" id="UP000192491">
    <property type="component" value="Unassembled WGS sequence"/>
</dbReference>
<gene>
    <name evidence="13" type="primary">atpF</name>
    <name evidence="15" type="ORF">BWK73_33545</name>
</gene>
<evidence type="ECO:0000313" key="15">
    <source>
        <dbReference type="EMBL" id="OQX05452.1"/>
    </source>
</evidence>
<keyword evidence="3 13" id="KW-0138">CF(0)</keyword>
<keyword evidence="8 13" id="KW-0472">Membrane</keyword>
<evidence type="ECO:0000256" key="9">
    <source>
        <dbReference type="ARBA" id="ARBA00023310"/>
    </source>
</evidence>
<evidence type="ECO:0000256" key="5">
    <source>
        <dbReference type="ARBA" id="ARBA00022781"/>
    </source>
</evidence>
<keyword evidence="14" id="KW-0175">Coiled coil</keyword>
<name>A0A1Y1QH27_9GAMM</name>
<comment type="similarity">
    <text evidence="1 13">Belongs to the ATPase B chain family.</text>
</comment>
<dbReference type="NCBIfam" id="TIGR03321">
    <property type="entry name" value="alt_F1F0_F0_B"/>
    <property type="match status" value="1"/>
</dbReference>
<evidence type="ECO:0000256" key="13">
    <source>
        <dbReference type="HAMAP-Rule" id="MF_01398"/>
    </source>
</evidence>
<evidence type="ECO:0000256" key="3">
    <source>
        <dbReference type="ARBA" id="ARBA00022547"/>
    </source>
</evidence>
<comment type="function">
    <text evidence="10 13">F(1)F(0) ATP synthase produces ATP from ADP in the presence of a proton or sodium gradient. F-type ATPases consist of two structural domains, F(1) containing the extramembraneous catalytic core and F(0) containing the membrane proton channel, linked together by a central stalk and a peripheral stalk. During catalysis, ATP synthesis in the catalytic domain of F(1) is coupled via a rotary mechanism of the central stalk subunits to proton translocation.</text>
</comment>
<evidence type="ECO:0000256" key="6">
    <source>
        <dbReference type="ARBA" id="ARBA00022989"/>
    </source>
</evidence>
<evidence type="ECO:0000256" key="7">
    <source>
        <dbReference type="ARBA" id="ARBA00023065"/>
    </source>
</evidence>
<dbReference type="PANTHER" id="PTHR33445">
    <property type="entry name" value="ATP SYNTHASE SUBUNIT B', CHLOROPLASTIC"/>
    <property type="match status" value="1"/>
</dbReference>
<evidence type="ECO:0000256" key="1">
    <source>
        <dbReference type="ARBA" id="ARBA00005513"/>
    </source>
</evidence>
<dbReference type="GO" id="GO:0045259">
    <property type="term" value="C:proton-transporting ATP synthase complex"/>
    <property type="evidence" value="ECO:0007669"/>
    <property type="project" value="UniProtKB-KW"/>
</dbReference>
<dbReference type="GO" id="GO:0046933">
    <property type="term" value="F:proton-transporting ATP synthase activity, rotational mechanism"/>
    <property type="evidence" value="ECO:0007669"/>
    <property type="project" value="UniProtKB-UniRule"/>
</dbReference>
<evidence type="ECO:0000256" key="14">
    <source>
        <dbReference type="SAM" id="Coils"/>
    </source>
</evidence>
<sequence length="267" mass="29700">MLIDWFTVAAQGVNFLILMWLLKRFLYQPVLDAIDAREQRLTQQMQAAQDAQSAAAAERNEFERRNAELAQQQAGLLAQATGDAEAIRLRLLEAARIETTNLRNQWQEALRKEQQSLTQGIANRTRQEVFAITRKTLADLADTGLETRMVAVFIDRLQTLGMAEKVQMCTPAGQKDCQVVIRSAFLLPPSEQKALTQTIRGLLPIQPSIRFELEPELLSGIELISNGHKLEWSIADYLAALEASIGELIRSALATTASVSPPEPAHV</sequence>
<evidence type="ECO:0000256" key="12">
    <source>
        <dbReference type="ARBA" id="ARBA00037847"/>
    </source>
</evidence>
<keyword evidence="7 13" id="KW-0406">Ion transport</keyword>
<dbReference type="AlphaFoldDB" id="A0A1Y1QH27"/>
<dbReference type="PANTHER" id="PTHR33445:SF2">
    <property type="entry name" value="ATP SYNTHASE SUBUNIT B', CHLOROPLASTIC"/>
    <property type="match status" value="1"/>
</dbReference>
<proteinExistence type="inferred from homology"/>
<dbReference type="CDD" id="cd06503">
    <property type="entry name" value="ATP-synt_Fo_b"/>
    <property type="match status" value="1"/>
</dbReference>
<keyword evidence="13" id="KW-1003">Cell membrane</keyword>
<keyword evidence="9 13" id="KW-0066">ATP synthesis</keyword>
<organism evidence="15 16">
    <name type="scientific">Thiothrix lacustris</name>
    <dbReference type="NCBI Taxonomy" id="525917"/>
    <lineage>
        <taxon>Bacteria</taxon>
        <taxon>Pseudomonadati</taxon>
        <taxon>Pseudomonadota</taxon>
        <taxon>Gammaproteobacteria</taxon>
        <taxon>Thiotrichales</taxon>
        <taxon>Thiotrichaceae</taxon>
        <taxon>Thiothrix</taxon>
    </lineage>
</organism>
<comment type="caution">
    <text evidence="15">The sequence shown here is derived from an EMBL/GenBank/DDBJ whole genome shotgun (WGS) entry which is preliminary data.</text>
</comment>
<protein>
    <recommendedName>
        <fullName evidence="13">ATP synthase subunit b</fullName>
    </recommendedName>
    <alternativeName>
        <fullName evidence="13">ATP synthase F(0) sector subunit b</fullName>
    </alternativeName>
    <alternativeName>
        <fullName evidence="13">ATPase subunit I</fullName>
    </alternativeName>
    <alternativeName>
        <fullName evidence="13">F-type ATPase subunit b</fullName>
        <shortName evidence="13">F-ATPase subunit b</shortName>
    </alternativeName>
</protein>
<comment type="function">
    <text evidence="11">Component of the F(0) channel, it forms part of the peripheral stalk, linking F(1) to F(0). The b'-subunit is a diverged and duplicated form of b found in plants and photosynthetic bacteria.</text>
</comment>
<keyword evidence="5 13" id="KW-0375">Hydrogen ion transport</keyword>
<dbReference type="GO" id="GO:0005886">
    <property type="term" value="C:plasma membrane"/>
    <property type="evidence" value="ECO:0007669"/>
    <property type="project" value="UniProtKB-SubCell"/>
</dbReference>
<comment type="subunit">
    <text evidence="13">F-type ATPases have 2 components, F(1) - the catalytic core - and F(0) - the membrane proton channel. F(1) has five subunits: alpha(3), beta(3), gamma(1), delta(1), epsilon(1). F(0) has three main subunits: a(1), b(2) and c(10-14). The alpha and beta chains form an alternating ring which encloses part of the gamma chain. F(1) is attached to F(0) by a central stalk formed by the gamma and epsilon chains, while a peripheral stalk is formed by the delta and b chains.</text>
</comment>
<evidence type="ECO:0000313" key="16">
    <source>
        <dbReference type="Proteomes" id="UP000192491"/>
    </source>
</evidence>
<dbReference type="InterPro" id="IPR002146">
    <property type="entry name" value="ATP_synth_b/b'su_bac/chlpt"/>
</dbReference>
<dbReference type="GO" id="GO:0012505">
    <property type="term" value="C:endomembrane system"/>
    <property type="evidence" value="ECO:0007669"/>
    <property type="project" value="UniProtKB-SubCell"/>
</dbReference>
<dbReference type="Pfam" id="PF00430">
    <property type="entry name" value="ATP-synt_B"/>
    <property type="match status" value="1"/>
</dbReference>
<keyword evidence="2 13" id="KW-0813">Transport</keyword>
<reference evidence="15 16" key="1">
    <citation type="submission" date="2017-01" db="EMBL/GenBank/DDBJ databases">
        <title>Novel large sulfur bacteria in the metagenomes of groundwater-fed chemosynthetic microbial mats in the Lake Huron basin.</title>
        <authorList>
            <person name="Sharrar A.M."/>
            <person name="Flood B.E."/>
            <person name="Bailey J.V."/>
            <person name="Jones D.S."/>
            <person name="Biddanda B."/>
            <person name="Ruberg S.A."/>
            <person name="Marcus D.N."/>
            <person name="Dick G.J."/>
        </authorList>
    </citation>
    <scope>NUCLEOTIDE SEQUENCE [LARGE SCALE GENOMIC DNA]</scope>
    <source>
        <strain evidence="15">A8</strain>
    </source>
</reference>
<evidence type="ECO:0000256" key="11">
    <source>
        <dbReference type="ARBA" id="ARBA00025614"/>
    </source>
</evidence>
<dbReference type="InterPro" id="IPR017707">
    <property type="entry name" value="Alt_ATP_synth_F0_bsu"/>
</dbReference>
<accession>A0A1Y1QH27</accession>